<reference evidence="1 2" key="1">
    <citation type="submission" date="2019-07" db="EMBL/GenBank/DDBJ databases">
        <title>Draft genome Sequence of Chlorobium phaeovibrioides sp. strain PhvTcv-s14, from the Phylum Chlorobi.</title>
        <authorList>
            <person name="Babenko V."/>
            <person name="Boldyreva D."/>
            <person name="Kanygina A."/>
            <person name="Selezneva O."/>
            <person name="Akopiyan T."/>
            <person name="Lunina O."/>
        </authorList>
    </citation>
    <scope>NUCLEOTIDE SEQUENCE [LARGE SCALE GENOMIC DNA]</scope>
    <source>
        <strain evidence="1 2">GrTcv12</strain>
    </source>
</reference>
<name>A0A5M8ICW1_CHLPH</name>
<accession>A0A5M8ICW1</accession>
<organism evidence="1 2">
    <name type="scientific">Chlorobium phaeovibrioides</name>
    <dbReference type="NCBI Taxonomy" id="1094"/>
    <lineage>
        <taxon>Bacteria</taxon>
        <taxon>Pseudomonadati</taxon>
        <taxon>Chlorobiota</taxon>
        <taxon>Chlorobiia</taxon>
        <taxon>Chlorobiales</taxon>
        <taxon>Chlorobiaceae</taxon>
        <taxon>Chlorobium/Pelodictyon group</taxon>
        <taxon>Chlorobium</taxon>
    </lineage>
</organism>
<dbReference type="AlphaFoldDB" id="A0A5M8ICW1"/>
<evidence type="ECO:0000313" key="1">
    <source>
        <dbReference type="EMBL" id="KAA6232282.1"/>
    </source>
</evidence>
<proteinExistence type="predicted"/>
<gene>
    <name evidence="1" type="ORF">FP507_03630</name>
</gene>
<dbReference type="EMBL" id="VMRG01000001">
    <property type="protein sequence ID" value="KAA6232282.1"/>
    <property type="molecule type" value="Genomic_DNA"/>
</dbReference>
<dbReference type="Proteomes" id="UP000327458">
    <property type="component" value="Unassembled WGS sequence"/>
</dbReference>
<protein>
    <submittedName>
        <fullName evidence="1">Transcriptional regulator</fullName>
    </submittedName>
</protein>
<evidence type="ECO:0000313" key="2">
    <source>
        <dbReference type="Proteomes" id="UP000327458"/>
    </source>
</evidence>
<comment type="caution">
    <text evidence="1">The sequence shown here is derived from an EMBL/GenBank/DDBJ whole genome shotgun (WGS) entry which is preliminary data.</text>
</comment>
<sequence>MKTTKDKILDVAGKQSVFRAGDIPGVRKPQTQLCRMVADGELIRVGRGLYSLPDAEVGENHSLVEAVKLCHGGVICLISALYFHRIGTRLPYETWIMRQNRNVAPLKGSPVRFVYCTGEAFSFGVEKHMIEGTEVSIYSPAKTVADCFKYRNKIGLDVALEALREGWMAKRFTMNELYAAVKVCRVQKIIQPYMEMLVQ</sequence>
<dbReference type="RefSeq" id="WP_151419260.1">
    <property type="nucleotide sequence ID" value="NZ_VMRG01000001.1"/>
</dbReference>